<organism evidence="2 3">
    <name type="scientific">Penicillium canescens</name>
    <dbReference type="NCBI Taxonomy" id="5083"/>
    <lineage>
        <taxon>Eukaryota</taxon>
        <taxon>Fungi</taxon>
        <taxon>Dikarya</taxon>
        <taxon>Ascomycota</taxon>
        <taxon>Pezizomycotina</taxon>
        <taxon>Eurotiomycetes</taxon>
        <taxon>Eurotiomycetidae</taxon>
        <taxon>Eurotiales</taxon>
        <taxon>Aspergillaceae</taxon>
        <taxon>Penicillium</taxon>
    </lineage>
</organism>
<protein>
    <submittedName>
        <fullName evidence="2">Uncharacterized protein</fullName>
    </submittedName>
</protein>
<dbReference type="Proteomes" id="UP001219568">
    <property type="component" value="Unassembled WGS sequence"/>
</dbReference>
<accession>A0AAD6IE73</accession>
<dbReference type="EMBL" id="JAQJZL010000004">
    <property type="protein sequence ID" value="KAJ6043971.1"/>
    <property type="molecule type" value="Genomic_DNA"/>
</dbReference>
<feature type="region of interest" description="Disordered" evidence="1">
    <location>
        <begin position="1"/>
        <end position="23"/>
    </location>
</feature>
<sequence length="295" mass="33500">MSSPETLSYESDTASEERTPSHPKIKIQAKFQIARPPPKSHQRLRLSPKLLLQIQQLPPNHRPVPVLEIWQPPLRKSKLTRGFPHRPKLGTRDIYATLNEPYVTTTRQKQPKEISETSDQCTQEKDIIAAMCNPSNDDSASAIHFRDARCIWQASPNPSTAESERGTRPSNYRFVIKNTENTTGSEECRMLMQWEKRPLPNSNGEQDGDADQFVLVAIDRKARRKSRIASMTRDGVEITVRKSSVLEHLRLCLLLTDPVADSGGEDFYGNLENWLYTHVLTLGAWVASMEGWLSL</sequence>
<reference evidence="2" key="1">
    <citation type="journal article" date="2023" name="IMA Fungus">
        <title>Comparative genomic study of the Penicillium genus elucidates a diverse pangenome and 15 lateral gene transfer events.</title>
        <authorList>
            <person name="Petersen C."/>
            <person name="Sorensen T."/>
            <person name="Nielsen M.R."/>
            <person name="Sondergaard T.E."/>
            <person name="Sorensen J.L."/>
            <person name="Fitzpatrick D.A."/>
            <person name="Frisvad J.C."/>
            <person name="Nielsen K.L."/>
        </authorList>
    </citation>
    <scope>NUCLEOTIDE SEQUENCE</scope>
    <source>
        <strain evidence="2">IBT 15450</strain>
    </source>
</reference>
<reference evidence="2" key="2">
    <citation type="submission" date="2023-01" db="EMBL/GenBank/DDBJ databases">
        <authorList>
            <person name="Petersen C."/>
        </authorList>
    </citation>
    <scope>NUCLEOTIDE SEQUENCE</scope>
    <source>
        <strain evidence="2">IBT 15450</strain>
    </source>
</reference>
<dbReference type="AlphaFoldDB" id="A0AAD6IE73"/>
<gene>
    <name evidence="2" type="ORF">N7460_005326</name>
</gene>
<evidence type="ECO:0000313" key="3">
    <source>
        <dbReference type="Proteomes" id="UP001219568"/>
    </source>
</evidence>
<evidence type="ECO:0000256" key="1">
    <source>
        <dbReference type="SAM" id="MobiDB-lite"/>
    </source>
</evidence>
<feature type="compositionally biased region" description="Polar residues" evidence="1">
    <location>
        <begin position="1"/>
        <end position="12"/>
    </location>
</feature>
<name>A0AAD6IE73_PENCN</name>
<keyword evidence="3" id="KW-1185">Reference proteome</keyword>
<comment type="caution">
    <text evidence="2">The sequence shown here is derived from an EMBL/GenBank/DDBJ whole genome shotgun (WGS) entry which is preliminary data.</text>
</comment>
<evidence type="ECO:0000313" key="2">
    <source>
        <dbReference type="EMBL" id="KAJ6043971.1"/>
    </source>
</evidence>
<proteinExistence type="predicted"/>